<accession>A0A0F9JUJ0</accession>
<reference evidence="1" key="1">
    <citation type="journal article" date="2015" name="Nature">
        <title>Complex archaea that bridge the gap between prokaryotes and eukaryotes.</title>
        <authorList>
            <person name="Spang A."/>
            <person name="Saw J.H."/>
            <person name="Jorgensen S.L."/>
            <person name="Zaremba-Niedzwiedzka K."/>
            <person name="Martijn J."/>
            <person name="Lind A.E."/>
            <person name="van Eijk R."/>
            <person name="Schleper C."/>
            <person name="Guy L."/>
            <person name="Ettema T.J."/>
        </authorList>
    </citation>
    <scope>NUCLEOTIDE SEQUENCE</scope>
</reference>
<evidence type="ECO:0000313" key="1">
    <source>
        <dbReference type="EMBL" id="KKM13518.1"/>
    </source>
</evidence>
<comment type="caution">
    <text evidence="1">The sequence shown here is derived from an EMBL/GenBank/DDBJ whole genome shotgun (WGS) entry which is preliminary data.</text>
</comment>
<sequence>LAISRFQVVGETARAFMTPSNRASQLIIKDMLAFTGTNLAALSLGHWAGLWDLEVDPTKADFMKIRIGNTSIDPWAGFKPYATYFARMTEAISKGDFDRLDNIVEQLARSKLAPVPSGIWDAITGRDFIGRPVKWNTLDFDNAFISRAVPLIAQDVRDALEEGEFKGPEAAIVGAGAFIGLGAVTYRRLSEELEEARNSSSQDKFSLDYGDTEMDQAKRAAVNNEPEVADLAEEVKKDALDRGREWAENKDEEESEILSIRTTGATTDGKKVTDFTQKQIDDALERGDTDGASWIQANRQISRDIHNWRQGWQDAKGIDFEADPPDPGSLEDLIEQWWAVEPKIDPFTLEEDWDTFFAEKDRLKGKAISMESTEGEVASYFDALGEDDTPMQVRFKEARDQRDTLLDDTPAYMAGVDGDTIDNLLDDTKAYLDSVGSQWGLARYIQWLYYQGEQYQTNEWAVAYWVAAGERDQVTNPERTQMVMENPDMVMFYSGLFRGLTDEGQQGFIARYGVNFLSKSLREEFVEPGELTAQSDTELFQSKPVF</sequence>
<feature type="non-terminal residue" evidence="1">
    <location>
        <position position="1"/>
    </location>
</feature>
<dbReference type="AlphaFoldDB" id="A0A0F9JUJ0"/>
<evidence type="ECO:0008006" key="2">
    <source>
        <dbReference type="Google" id="ProtNLM"/>
    </source>
</evidence>
<gene>
    <name evidence="1" type="ORF">LCGC14_1715400</name>
</gene>
<protein>
    <recommendedName>
        <fullName evidence="2">Large polyvalent protein associated domain-containing protein</fullName>
    </recommendedName>
</protein>
<proteinExistence type="predicted"/>
<organism evidence="1">
    <name type="scientific">marine sediment metagenome</name>
    <dbReference type="NCBI Taxonomy" id="412755"/>
    <lineage>
        <taxon>unclassified sequences</taxon>
        <taxon>metagenomes</taxon>
        <taxon>ecological metagenomes</taxon>
    </lineage>
</organism>
<dbReference type="EMBL" id="LAZR01015362">
    <property type="protein sequence ID" value="KKM13518.1"/>
    <property type="molecule type" value="Genomic_DNA"/>
</dbReference>
<name>A0A0F9JUJ0_9ZZZZ</name>